<comment type="caution">
    <text evidence="2">The sequence shown here is derived from an EMBL/GenBank/DDBJ whole genome shotgun (WGS) entry which is preliminary data.</text>
</comment>
<protein>
    <submittedName>
        <fullName evidence="2">Uncharacterized protein</fullName>
    </submittedName>
</protein>
<organism evidence="2 3">
    <name type="scientific">Venturia inaequalis</name>
    <name type="common">Apple scab fungus</name>
    <dbReference type="NCBI Taxonomy" id="5025"/>
    <lineage>
        <taxon>Eukaryota</taxon>
        <taxon>Fungi</taxon>
        <taxon>Dikarya</taxon>
        <taxon>Ascomycota</taxon>
        <taxon>Pezizomycotina</taxon>
        <taxon>Dothideomycetes</taxon>
        <taxon>Pleosporomycetidae</taxon>
        <taxon>Venturiales</taxon>
        <taxon>Venturiaceae</taxon>
        <taxon>Venturia</taxon>
    </lineage>
</organism>
<name>A0A8H3UH05_VENIN</name>
<sequence>MVEAKPSAPAIFYEEATNKPFTMLYGWPDHQRVRCFSTFDPNYFARFRSLRLKVLLGPQVNDSPRDYNALQAAMRPFQAALIIENSANPLPSSVSWIPWQHFRKQTEKASLVQKLALAQRTYVRFETLGWMFSEAPNVESEPADGEEEDNIWFWYNYGERTQGHFFLGANGEEDSDMTEEPNSDGYSENSESDSEDPVLDRKLT</sequence>
<accession>A0A8H3UH05</accession>
<feature type="region of interest" description="Disordered" evidence="1">
    <location>
        <begin position="167"/>
        <end position="204"/>
    </location>
</feature>
<evidence type="ECO:0000313" key="3">
    <source>
        <dbReference type="Proteomes" id="UP000490939"/>
    </source>
</evidence>
<proteinExistence type="predicted"/>
<dbReference type="AlphaFoldDB" id="A0A8H3UH05"/>
<reference evidence="2 3" key="1">
    <citation type="submission" date="2019-07" db="EMBL/GenBank/DDBJ databases">
        <title>Venturia inaequalis Genome Resource.</title>
        <authorList>
            <person name="Lichtner F.J."/>
        </authorList>
    </citation>
    <scope>NUCLEOTIDE SEQUENCE [LARGE SCALE GENOMIC DNA]</scope>
    <source>
        <strain evidence="2 3">DMI_063113</strain>
    </source>
</reference>
<keyword evidence="3" id="KW-1185">Reference proteome</keyword>
<evidence type="ECO:0000313" key="2">
    <source>
        <dbReference type="EMBL" id="KAE9969337.1"/>
    </source>
</evidence>
<evidence type="ECO:0000256" key="1">
    <source>
        <dbReference type="SAM" id="MobiDB-lite"/>
    </source>
</evidence>
<gene>
    <name evidence="2" type="ORF">EG327_010690</name>
</gene>
<dbReference type="EMBL" id="WNWR01000780">
    <property type="protein sequence ID" value="KAE9969337.1"/>
    <property type="molecule type" value="Genomic_DNA"/>
</dbReference>
<dbReference type="Proteomes" id="UP000490939">
    <property type="component" value="Unassembled WGS sequence"/>
</dbReference>
<feature type="compositionally biased region" description="Acidic residues" evidence="1">
    <location>
        <begin position="171"/>
        <end position="182"/>
    </location>
</feature>